<evidence type="ECO:0000313" key="9">
    <source>
        <dbReference type="Proteomes" id="UP000187486"/>
    </source>
</evidence>
<dbReference type="GO" id="GO:0003677">
    <property type="term" value="F:DNA binding"/>
    <property type="evidence" value="ECO:0007669"/>
    <property type="project" value="UniProtKB-UniRule"/>
</dbReference>
<dbReference type="STRING" id="76021.BS329_36780"/>
<evidence type="ECO:0000256" key="6">
    <source>
        <dbReference type="RuleBase" id="RU365089"/>
    </source>
</evidence>
<comment type="caution">
    <text evidence="8">The sequence shown here is derived from an EMBL/GenBank/DDBJ whole genome shotgun (WGS) entry which is preliminary data.</text>
</comment>
<reference evidence="8 9" key="1">
    <citation type="submission" date="2016-01" db="EMBL/GenBank/DDBJ databases">
        <title>Amycolatopsis coloradensis genome sequencing and assembly.</title>
        <authorList>
            <person name="Mayilraj S."/>
        </authorList>
    </citation>
    <scope>NUCLEOTIDE SEQUENCE [LARGE SCALE GENOMIC DNA]</scope>
    <source>
        <strain evidence="8 9">DSM 44225</strain>
    </source>
</reference>
<name>A0A1R0KFW9_9PSEU</name>
<keyword evidence="5 6" id="KW-0233">DNA recombination</keyword>
<keyword evidence="6" id="KW-0814">Transposable element</keyword>
<dbReference type="GO" id="GO:0004803">
    <property type="term" value="F:transposase activity"/>
    <property type="evidence" value="ECO:0007669"/>
    <property type="project" value="UniProtKB-UniRule"/>
</dbReference>
<evidence type="ECO:0000313" key="8">
    <source>
        <dbReference type="EMBL" id="OLZ44394.1"/>
    </source>
</evidence>
<comment type="similarity">
    <text evidence="2 6">Belongs to the transposase mutator family.</text>
</comment>
<dbReference type="Pfam" id="PF00872">
    <property type="entry name" value="Transposase_mut"/>
    <property type="match status" value="1"/>
</dbReference>
<evidence type="ECO:0000256" key="4">
    <source>
        <dbReference type="ARBA" id="ARBA00023125"/>
    </source>
</evidence>
<evidence type="ECO:0000256" key="3">
    <source>
        <dbReference type="ARBA" id="ARBA00022578"/>
    </source>
</evidence>
<proteinExistence type="inferred from homology"/>
<keyword evidence="9" id="KW-1185">Reference proteome</keyword>
<protein>
    <recommendedName>
        <fullName evidence="6">Mutator family transposase</fullName>
    </recommendedName>
</protein>
<evidence type="ECO:0000256" key="7">
    <source>
        <dbReference type="SAM" id="MobiDB-lite"/>
    </source>
</evidence>
<evidence type="ECO:0000256" key="1">
    <source>
        <dbReference type="ARBA" id="ARBA00002190"/>
    </source>
</evidence>
<sequence>MTGPDGLLKLFTKNVPETALNEEAPECLGHGKNQAEPDRESTNVRNDTRPKMVVSDAAGEIGINVPRDRESTFESQIARSGNDGLPRWMTPCCRCRE</sequence>
<feature type="region of interest" description="Disordered" evidence="7">
    <location>
        <begin position="21"/>
        <end position="51"/>
    </location>
</feature>
<feature type="compositionally biased region" description="Basic and acidic residues" evidence="7">
    <location>
        <begin position="33"/>
        <end position="50"/>
    </location>
</feature>
<evidence type="ECO:0000256" key="2">
    <source>
        <dbReference type="ARBA" id="ARBA00010961"/>
    </source>
</evidence>
<dbReference type="PANTHER" id="PTHR33217">
    <property type="entry name" value="TRANSPOSASE FOR INSERTION SEQUENCE ELEMENT IS1081"/>
    <property type="match status" value="1"/>
</dbReference>
<keyword evidence="4 6" id="KW-0238">DNA-binding</keyword>
<keyword evidence="3 6" id="KW-0815">Transposition</keyword>
<dbReference type="Proteomes" id="UP000187486">
    <property type="component" value="Unassembled WGS sequence"/>
</dbReference>
<dbReference type="AlphaFoldDB" id="A0A1R0KFW9"/>
<dbReference type="EMBL" id="MQUQ01000026">
    <property type="protein sequence ID" value="OLZ44394.1"/>
    <property type="molecule type" value="Genomic_DNA"/>
</dbReference>
<evidence type="ECO:0000256" key="5">
    <source>
        <dbReference type="ARBA" id="ARBA00023172"/>
    </source>
</evidence>
<dbReference type="InterPro" id="IPR001207">
    <property type="entry name" value="Transposase_mutator"/>
</dbReference>
<dbReference type="PANTHER" id="PTHR33217:SF8">
    <property type="entry name" value="MUTATOR FAMILY TRANSPOSASE"/>
    <property type="match status" value="1"/>
</dbReference>
<dbReference type="GO" id="GO:0006313">
    <property type="term" value="P:DNA transposition"/>
    <property type="evidence" value="ECO:0007669"/>
    <property type="project" value="UniProtKB-UniRule"/>
</dbReference>
<organism evidence="8 9">
    <name type="scientific">Amycolatopsis coloradensis</name>
    <dbReference type="NCBI Taxonomy" id="76021"/>
    <lineage>
        <taxon>Bacteria</taxon>
        <taxon>Bacillati</taxon>
        <taxon>Actinomycetota</taxon>
        <taxon>Actinomycetes</taxon>
        <taxon>Pseudonocardiales</taxon>
        <taxon>Pseudonocardiaceae</taxon>
        <taxon>Amycolatopsis</taxon>
    </lineage>
</organism>
<accession>A0A1R0KFW9</accession>
<gene>
    <name evidence="8" type="ORF">BS329_36780</name>
</gene>
<comment type="function">
    <text evidence="1 6">Required for the transposition of the insertion element.</text>
</comment>